<sequence>MWRCPAGLQPTPTRSHRLPALHAAVPRPEDRLARGADPEQRLCSLGHSRFRQPLKAVGWYVVWQLFLSKFKFLLSVPPAPRGAEAAPLVTGQTPPPSRHVASRGRTRTPAAVRRKASSLCVQAPPGGTGLKPLPGPDCQRRPDPESRAWDLNPGLLWP</sequence>
<feature type="compositionally biased region" description="Basic residues" evidence="1">
    <location>
        <begin position="100"/>
        <end position="116"/>
    </location>
</feature>
<reference evidence="2" key="1">
    <citation type="submission" date="2021-05" db="EMBL/GenBank/DDBJ databases">
        <authorList>
            <person name="Tigano A."/>
        </authorList>
    </citation>
    <scope>NUCLEOTIDE SEQUENCE</scope>
</reference>
<protein>
    <submittedName>
        <fullName evidence="2">(Atlantic silverside) hypothetical protein</fullName>
    </submittedName>
</protein>
<dbReference type="Proteomes" id="UP000677803">
    <property type="component" value="Unassembled WGS sequence"/>
</dbReference>
<feature type="region of interest" description="Disordered" evidence="1">
    <location>
        <begin position="84"/>
        <end position="158"/>
    </location>
</feature>
<name>A0A8S4AKM4_9TELE</name>
<comment type="caution">
    <text evidence="2">The sequence shown here is derived from an EMBL/GenBank/DDBJ whole genome shotgun (WGS) entry which is preliminary data.</text>
</comment>
<keyword evidence="3" id="KW-1185">Reference proteome</keyword>
<feature type="compositionally biased region" description="Basic and acidic residues" evidence="1">
    <location>
        <begin position="138"/>
        <end position="148"/>
    </location>
</feature>
<evidence type="ECO:0000256" key="1">
    <source>
        <dbReference type="SAM" id="MobiDB-lite"/>
    </source>
</evidence>
<evidence type="ECO:0000313" key="2">
    <source>
        <dbReference type="EMBL" id="CAG5866096.1"/>
    </source>
</evidence>
<evidence type="ECO:0000313" key="3">
    <source>
        <dbReference type="Proteomes" id="UP000677803"/>
    </source>
</evidence>
<dbReference type="AlphaFoldDB" id="A0A8S4AKM4"/>
<accession>A0A8S4AKM4</accession>
<gene>
    <name evidence="2" type="ORF">MMEN_LOCUS2816</name>
</gene>
<proteinExistence type="predicted"/>
<organism evidence="2 3">
    <name type="scientific">Menidia menidia</name>
    <name type="common">Atlantic silverside</name>
    <dbReference type="NCBI Taxonomy" id="238744"/>
    <lineage>
        <taxon>Eukaryota</taxon>
        <taxon>Metazoa</taxon>
        <taxon>Chordata</taxon>
        <taxon>Craniata</taxon>
        <taxon>Vertebrata</taxon>
        <taxon>Euteleostomi</taxon>
        <taxon>Actinopterygii</taxon>
        <taxon>Neopterygii</taxon>
        <taxon>Teleostei</taxon>
        <taxon>Neoteleostei</taxon>
        <taxon>Acanthomorphata</taxon>
        <taxon>Ovalentaria</taxon>
        <taxon>Atherinomorphae</taxon>
        <taxon>Atheriniformes</taxon>
        <taxon>Atherinopsidae</taxon>
        <taxon>Menidiinae</taxon>
        <taxon>Menidia</taxon>
    </lineage>
</organism>
<dbReference type="EMBL" id="CAJRST010001892">
    <property type="protein sequence ID" value="CAG5866096.1"/>
    <property type="molecule type" value="Genomic_DNA"/>
</dbReference>